<dbReference type="Proteomes" id="UP000006238">
    <property type="component" value="Unassembled WGS sequence"/>
</dbReference>
<dbReference type="STRING" id="45851.BHV86_03155"/>
<accession>D4RYZ4</accession>
<evidence type="ECO:0000256" key="2">
    <source>
        <dbReference type="ARBA" id="ARBA00022803"/>
    </source>
</evidence>
<gene>
    <name evidence="4" type="ORF">BUTYVIB_01058</name>
</gene>
<name>D4RYZ4_9FIRM</name>
<dbReference type="RefSeq" id="WP_005602344.1">
    <property type="nucleotide sequence ID" value="NZ_GG663522.1"/>
</dbReference>
<dbReference type="Pfam" id="PF13181">
    <property type="entry name" value="TPR_8"/>
    <property type="match status" value="1"/>
</dbReference>
<dbReference type="EMBL" id="ABWN01000026">
    <property type="protein sequence ID" value="EFF68695.1"/>
    <property type="molecule type" value="Genomic_DNA"/>
</dbReference>
<evidence type="ECO:0000256" key="3">
    <source>
        <dbReference type="PROSITE-ProRule" id="PRU00339"/>
    </source>
</evidence>
<comment type="caution">
    <text evidence="4">The sequence shown here is derived from an EMBL/GenBank/DDBJ whole genome shotgun (WGS) entry which is preliminary data.</text>
</comment>
<dbReference type="AlphaFoldDB" id="D4RYZ4"/>
<dbReference type="GeneID" id="98918926"/>
<feature type="repeat" description="TPR" evidence="3">
    <location>
        <begin position="61"/>
        <end position="94"/>
    </location>
</feature>
<evidence type="ECO:0000256" key="1">
    <source>
        <dbReference type="ARBA" id="ARBA00022737"/>
    </source>
</evidence>
<dbReference type="Pfam" id="PF14559">
    <property type="entry name" value="TPR_19"/>
    <property type="match status" value="2"/>
</dbReference>
<dbReference type="Gene3D" id="1.25.40.10">
    <property type="entry name" value="Tetratricopeptide repeat domain"/>
    <property type="match status" value="2"/>
</dbReference>
<keyword evidence="5" id="KW-1185">Reference proteome</keyword>
<dbReference type="PROSITE" id="PS51257">
    <property type="entry name" value="PROKAR_LIPOPROTEIN"/>
    <property type="match status" value="1"/>
</dbReference>
<keyword evidence="2 3" id="KW-0802">TPR repeat</keyword>
<dbReference type="PANTHER" id="PTHR45586:SF1">
    <property type="entry name" value="LIPOPOLYSACCHARIDE ASSEMBLY PROTEIN B"/>
    <property type="match status" value="1"/>
</dbReference>
<dbReference type="InterPro" id="IPR019734">
    <property type="entry name" value="TPR_rpt"/>
</dbReference>
<dbReference type="InterPro" id="IPR051012">
    <property type="entry name" value="CellSynth/LPSAsmb/PSIAsmb"/>
</dbReference>
<dbReference type="Pfam" id="PF13174">
    <property type="entry name" value="TPR_6"/>
    <property type="match status" value="1"/>
</dbReference>
<reference evidence="4 5" key="1">
    <citation type="submission" date="2010-02" db="EMBL/GenBank/DDBJ databases">
        <authorList>
            <person name="Weinstock G."/>
            <person name="Sodergren E."/>
            <person name="Clifton S."/>
            <person name="Fulton L."/>
            <person name="Fulton B."/>
            <person name="Courtney L."/>
            <person name="Fronick C."/>
            <person name="Harrison M."/>
            <person name="Strong C."/>
            <person name="Farmer C."/>
            <person name="Delahaunty K."/>
            <person name="Markovic C."/>
            <person name="Hall O."/>
            <person name="Minx P."/>
            <person name="Tomlinson C."/>
            <person name="Mitreva M."/>
            <person name="Nelson J."/>
            <person name="Hou S."/>
            <person name="Wollam A."/>
            <person name="Pepin K.H."/>
            <person name="Johnson M."/>
            <person name="Bhonagiri V."/>
            <person name="Zhang X."/>
            <person name="Suruliraj S."/>
            <person name="Warren W."/>
            <person name="Chinwalla A."/>
            <person name="Mardis E.R."/>
            <person name="Wilson R.K."/>
        </authorList>
    </citation>
    <scope>NUCLEOTIDE SEQUENCE [LARGE SCALE GENOMIC DNA]</scope>
    <source>
        <strain evidence="4 5">DSM 2876</strain>
    </source>
</reference>
<dbReference type="eggNOG" id="COG0457">
    <property type="taxonomic scope" value="Bacteria"/>
</dbReference>
<sequence>MKKHLFIDIICAGTVAAAVLTGCGKSNSLSCQAGMSKIETCDYQGAIESFNEIISKDSSNRDAYRGLGIAYYKLGDIKTAEEQFDTVITKSGSRYDSICLDAMKYYAECLTKSGEYNKAIEYYTTLIDECGKADKADLYYLRGCAYVHTGNENNAALDFEEAISLSDNSYSLYCNMYNEFMASGYTDRAESYLRRLISSKDADDFLIGKTYYLFGDYTQAEQFLKKAIDAGEKDAAFYLALTYEAQERYSEAEDLYMDYINKDTSNSEVYNQYGAYLIKRFKYTEALEYISKGLESAKGETKKALLYNQAICYEYLGDFSKALDLFESYVKDYSDDTKALREYTFLKSRVS</sequence>
<dbReference type="HOGENOM" id="CLU_051000_1_0_9"/>
<dbReference type="SMART" id="SM00028">
    <property type="entry name" value="TPR"/>
    <property type="match status" value="7"/>
</dbReference>
<evidence type="ECO:0000313" key="5">
    <source>
        <dbReference type="Proteomes" id="UP000006238"/>
    </source>
</evidence>
<dbReference type="InterPro" id="IPR011990">
    <property type="entry name" value="TPR-like_helical_dom_sf"/>
</dbReference>
<evidence type="ECO:0000313" key="4">
    <source>
        <dbReference type="EMBL" id="EFF68695.1"/>
    </source>
</evidence>
<keyword evidence="1" id="KW-0677">Repeat</keyword>
<dbReference type="SUPFAM" id="SSF48452">
    <property type="entry name" value="TPR-like"/>
    <property type="match status" value="1"/>
</dbReference>
<feature type="repeat" description="TPR" evidence="3">
    <location>
        <begin position="136"/>
        <end position="169"/>
    </location>
</feature>
<dbReference type="PANTHER" id="PTHR45586">
    <property type="entry name" value="TPR REPEAT-CONTAINING PROTEIN PA4667"/>
    <property type="match status" value="1"/>
</dbReference>
<proteinExistence type="predicted"/>
<dbReference type="PROSITE" id="PS50005">
    <property type="entry name" value="TPR"/>
    <property type="match status" value="2"/>
</dbReference>
<organism evidence="4 5">
    <name type="scientific">Eshraghiella crossota DSM 2876</name>
    <dbReference type="NCBI Taxonomy" id="511680"/>
    <lineage>
        <taxon>Bacteria</taxon>
        <taxon>Bacillati</taxon>
        <taxon>Bacillota</taxon>
        <taxon>Clostridia</taxon>
        <taxon>Lachnospirales</taxon>
        <taxon>Lachnospiraceae</taxon>
        <taxon>Eshraghiella</taxon>
    </lineage>
</organism>
<protein>
    <submittedName>
        <fullName evidence="4">Tetratricopeptide repeat protein</fullName>
    </submittedName>
</protein>
<dbReference type="SUPFAM" id="SSF81901">
    <property type="entry name" value="HCP-like"/>
    <property type="match status" value="1"/>
</dbReference>